<proteinExistence type="predicted"/>
<feature type="chain" id="PRO_5046330042" evidence="1">
    <location>
        <begin position="28"/>
        <end position="413"/>
    </location>
</feature>
<evidence type="ECO:0000313" key="2">
    <source>
        <dbReference type="EMBL" id="WBL37014.1"/>
    </source>
</evidence>
<organism evidence="2 3">
    <name type="scientific">Tepidiforma flava</name>
    <dbReference type="NCBI Taxonomy" id="3004094"/>
    <lineage>
        <taxon>Bacteria</taxon>
        <taxon>Bacillati</taxon>
        <taxon>Chloroflexota</taxon>
        <taxon>Tepidiformia</taxon>
        <taxon>Tepidiformales</taxon>
        <taxon>Tepidiformaceae</taxon>
        <taxon>Tepidiforma</taxon>
    </lineage>
</organism>
<evidence type="ECO:0000313" key="3">
    <source>
        <dbReference type="Proteomes" id="UP001212803"/>
    </source>
</evidence>
<sequence>MARSASWRWVIAGAAVLAAAAAATAFAALRGGDGEPRKLADEFPYAQEAAATAGGITLRLTSADFSGTATLVRLEAEASGLAEGGRAPAALVIARGGVRGDFAALTASAGGALTGGKAAPLTLRLSPVTDARERVLEVAQVDLYAADGTAWSVTGPWRLTVRPPGDIDRLLPVEPLEAAAVRGPAGVQVQVVSAARSTTEVEVVVAFSGGAVPLDVPVLRRPDGTAFPGAALERLGDGPFRFIFPPVDGPVTLVFGHMALPAPAGAPAHETAVDLGAVIAANGLAGRPGESAVIGPAAVRAVRGAFVPLRLWFDLGPGGKTRAQLELSGAAEPAPGEPGPVGWVALPGGKLLPVNAWGVGYQRDGTGAVVGAVTTLAIDVDDVSELMGTVAVSLGAPAETAAGPWEVELGPAD</sequence>
<name>A0ABY7M907_9CHLR</name>
<accession>A0ABY7M907</accession>
<protein>
    <submittedName>
        <fullName evidence="2">Uncharacterized protein</fullName>
    </submittedName>
</protein>
<reference evidence="2 3" key="1">
    <citation type="journal article" date="2023" name="ISME J.">
        <title>Thermophilic Dehalococcoidia with unusual traits shed light on an unexpected past.</title>
        <authorList>
            <person name="Palmer M."/>
            <person name="Covington J.K."/>
            <person name="Zhou E.M."/>
            <person name="Thomas S.C."/>
            <person name="Habib N."/>
            <person name="Seymour C.O."/>
            <person name="Lai D."/>
            <person name="Johnston J."/>
            <person name="Hashimi A."/>
            <person name="Jiao J.Y."/>
            <person name="Muok A.R."/>
            <person name="Liu L."/>
            <person name="Xian W.D."/>
            <person name="Zhi X.Y."/>
            <person name="Li M.M."/>
            <person name="Silva L.P."/>
            <person name="Bowen B.P."/>
            <person name="Louie K."/>
            <person name="Briegel A."/>
            <person name="Pett-Ridge J."/>
            <person name="Weber P.K."/>
            <person name="Tocheva E.I."/>
            <person name="Woyke T."/>
            <person name="Northen T.R."/>
            <person name="Mayali X."/>
            <person name="Li W.J."/>
            <person name="Hedlund B.P."/>
        </authorList>
    </citation>
    <scope>NUCLEOTIDE SEQUENCE [LARGE SCALE GENOMIC DNA]</scope>
    <source>
        <strain evidence="2 3">YIM 72310</strain>
    </source>
</reference>
<evidence type="ECO:0000256" key="1">
    <source>
        <dbReference type="SAM" id="SignalP"/>
    </source>
</evidence>
<keyword evidence="3" id="KW-1185">Reference proteome</keyword>
<gene>
    <name evidence="2" type="ORF">O0235_05460</name>
</gene>
<feature type="signal peptide" evidence="1">
    <location>
        <begin position="1"/>
        <end position="27"/>
    </location>
</feature>
<dbReference type="RefSeq" id="WP_270057528.1">
    <property type="nucleotide sequence ID" value="NZ_CP115149.1"/>
</dbReference>
<keyword evidence="1" id="KW-0732">Signal</keyword>
<dbReference type="Proteomes" id="UP001212803">
    <property type="component" value="Chromosome"/>
</dbReference>
<dbReference type="EMBL" id="CP115149">
    <property type="protein sequence ID" value="WBL37014.1"/>
    <property type="molecule type" value="Genomic_DNA"/>
</dbReference>